<sequence>MTYSRFLRRILAVAAVAAACFVPDTSVAAPSPVDTGGTAVEQPKPKKRTTTRKRSTAGRRTTRARRATPAVAPAAGWTRPRGASALSSDLGSILSRKEDGHWGAMVVSLTRGDTLFALAPDDPRTPASTLKMFTSVLALDRLGPNWQFSTDVLRDGAVGGDGTLAGNLYLRGDGDPALSKRWVPGPGLDAPMQELADKVAAAGIKHVKGDLVADASAFESRTIPDGWLSRYAGSGYAAPFSALSLNENIVVVAVYPDGRVVLEPATTGIPVENQVKVTGGGGSSLHIYRSTDGTVVARGSIGKRAAVRRLQLTVADPPRFTAGALRAALASKGITVDGQLRMGQTPANASLVASHKSPPISELIAAMNRESINHFAELLFRNAVRGPKRDTLGSAENGNALLQRFMTTKAGASANAVSVTDGCGLSVLDHVTPRAMIQMLAYAHKAPWSSAFHASLPVAGESELLRNRMKFTPAQGNLHAKTGTTNDVIGLGGYVTAENGEVLAFSFLFNGHDRWNARATIDRMGATMAAFSR</sequence>
<evidence type="ECO:0000256" key="2">
    <source>
        <dbReference type="ARBA" id="ARBA00022801"/>
    </source>
</evidence>
<dbReference type="InterPro" id="IPR000667">
    <property type="entry name" value="Peptidase_S13"/>
</dbReference>
<dbReference type="PANTHER" id="PTHR30023:SF0">
    <property type="entry name" value="PENICILLIN-SENSITIVE CARBOXYPEPTIDASE A"/>
    <property type="match status" value="1"/>
</dbReference>
<dbReference type="PANTHER" id="PTHR30023">
    <property type="entry name" value="D-ALANYL-D-ALANINE CARBOXYPEPTIDASE"/>
    <property type="match status" value="1"/>
</dbReference>
<dbReference type="EMBL" id="CP007128">
    <property type="protein sequence ID" value="AHG89938.1"/>
    <property type="molecule type" value="Genomic_DNA"/>
</dbReference>
<dbReference type="PRINTS" id="PR00922">
    <property type="entry name" value="DADACBPTASE3"/>
</dbReference>
<dbReference type="InParanoid" id="W0RKH8"/>
<keyword evidence="6" id="KW-1185">Reference proteome</keyword>
<dbReference type="Gene3D" id="3.40.710.10">
    <property type="entry name" value="DD-peptidase/beta-lactamase superfamily"/>
    <property type="match status" value="1"/>
</dbReference>
<dbReference type="eggNOG" id="COG2027">
    <property type="taxonomic scope" value="Bacteria"/>
</dbReference>
<dbReference type="Pfam" id="PF02113">
    <property type="entry name" value="Peptidase_S13"/>
    <property type="match status" value="1"/>
</dbReference>
<dbReference type="STRING" id="861299.J421_2401"/>
<evidence type="ECO:0000313" key="6">
    <source>
        <dbReference type="Proteomes" id="UP000019151"/>
    </source>
</evidence>
<feature type="chain" id="PRO_5004794321" evidence="4">
    <location>
        <begin position="29"/>
        <end position="533"/>
    </location>
</feature>
<dbReference type="Gene3D" id="3.50.80.20">
    <property type="entry name" value="D-Ala-D-Ala carboxypeptidase C, peptidase S13"/>
    <property type="match status" value="1"/>
</dbReference>
<evidence type="ECO:0000256" key="3">
    <source>
        <dbReference type="SAM" id="MobiDB-lite"/>
    </source>
</evidence>
<protein>
    <submittedName>
        <fullName evidence="5">D-alanyl-D-alanine carboxypeptidase/D-alanyl-D-alanine-endopeptidase</fullName>
    </submittedName>
</protein>
<dbReference type="RefSeq" id="WP_025411415.1">
    <property type="nucleotide sequence ID" value="NZ_CP007128.1"/>
</dbReference>
<dbReference type="SUPFAM" id="SSF56601">
    <property type="entry name" value="beta-lactamase/transpeptidase-like"/>
    <property type="match status" value="1"/>
</dbReference>
<gene>
    <name evidence="5" type="ORF">J421_2401</name>
</gene>
<dbReference type="AlphaFoldDB" id="W0RKH8"/>
<feature type="signal peptide" evidence="4">
    <location>
        <begin position="1"/>
        <end position="28"/>
    </location>
</feature>
<keyword evidence="5" id="KW-0645">Protease</keyword>
<dbReference type="PROSITE" id="PS51257">
    <property type="entry name" value="PROKAR_LIPOPROTEIN"/>
    <property type="match status" value="1"/>
</dbReference>
<proteinExistence type="inferred from homology"/>
<dbReference type="Proteomes" id="UP000019151">
    <property type="component" value="Chromosome"/>
</dbReference>
<dbReference type="NCBIfam" id="TIGR00666">
    <property type="entry name" value="PBP4"/>
    <property type="match status" value="1"/>
</dbReference>
<dbReference type="OrthoDB" id="5372081at2"/>
<dbReference type="KEGG" id="gba:J421_2401"/>
<organism evidence="5 6">
    <name type="scientific">Gemmatirosa kalamazoonensis</name>
    <dbReference type="NCBI Taxonomy" id="861299"/>
    <lineage>
        <taxon>Bacteria</taxon>
        <taxon>Pseudomonadati</taxon>
        <taxon>Gemmatimonadota</taxon>
        <taxon>Gemmatimonadia</taxon>
        <taxon>Gemmatimonadales</taxon>
        <taxon>Gemmatimonadaceae</taxon>
        <taxon>Gemmatirosa</taxon>
    </lineage>
</organism>
<dbReference type="GO" id="GO:0006508">
    <property type="term" value="P:proteolysis"/>
    <property type="evidence" value="ECO:0007669"/>
    <property type="project" value="InterPro"/>
</dbReference>
<dbReference type="FunCoup" id="W0RKH8">
    <property type="interactions" value="182"/>
</dbReference>
<dbReference type="GO" id="GO:0000270">
    <property type="term" value="P:peptidoglycan metabolic process"/>
    <property type="evidence" value="ECO:0007669"/>
    <property type="project" value="TreeGrafter"/>
</dbReference>
<feature type="compositionally biased region" description="Basic residues" evidence="3">
    <location>
        <begin position="45"/>
        <end position="66"/>
    </location>
</feature>
<accession>W0RKH8</accession>
<dbReference type="HOGENOM" id="CLU_017692_1_2_0"/>
<evidence type="ECO:0000256" key="1">
    <source>
        <dbReference type="ARBA" id="ARBA00006096"/>
    </source>
</evidence>
<evidence type="ECO:0000313" key="5">
    <source>
        <dbReference type="EMBL" id="AHG89938.1"/>
    </source>
</evidence>
<keyword evidence="5" id="KW-0121">Carboxypeptidase</keyword>
<dbReference type="InterPro" id="IPR012338">
    <property type="entry name" value="Beta-lactam/transpept-like"/>
</dbReference>
<name>W0RKH8_9BACT</name>
<dbReference type="PATRIC" id="fig|861299.3.peg.2447"/>
<dbReference type="GO" id="GO:0004185">
    <property type="term" value="F:serine-type carboxypeptidase activity"/>
    <property type="evidence" value="ECO:0007669"/>
    <property type="project" value="InterPro"/>
</dbReference>
<evidence type="ECO:0000256" key="4">
    <source>
        <dbReference type="SAM" id="SignalP"/>
    </source>
</evidence>
<comment type="similarity">
    <text evidence="1">Belongs to the peptidase S13 family.</text>
</comment>
<keyword evidence="4" id="KW-0732">Signal</keyword>
<keyword evidence="2" id="KW-0378">Hydrolase</keyword>
<reference evidence="5 6" key="1">
    <citation type="journal article" date="2014" name="Genome Announc.">
        <title>Genome Sequence and Methylome of Soil Bacterium Gemmatirosa kalamazoonensis KBS708T, a Member of the Rarely Cultivated Gemmatimonadetes Phylum.</title>
        <authorList>
            <person name="Debruyn J.M."/>
            <person name="Radosevich M."/>
            <person name="Wommack K.E."/>
            <person name="Polson S.W."/>
            <person name="Hauser L.J."/>
            <person name="Fawaz M.N."/>
            <person name="Korlach J."/>
            <person name="Tsai Y.C."/>
        </authorList>
    </citation>
    <scope>NUCLEOTIDE SEQUENCE [LARGE SCALE GENOMIC DNA]</scope>
    <source>
        <strain evidence="5 6">KBS708</strain>
    </source>
</reference>
<feature type="region of interest" description="Disordered" evidence="3">
    <location>
        <begin position="27"/>
        <end position="69"/>
    </location>
</feature>